<dbReference type="KEGG" id="rpon:G3256_13385"/>
<organism evidence="1 2">
    <name type="scientific">Roseobacter ponti</name>
    <dbReference type="NCBI Taxonomy" id="1891787"/>
    <lineage>
        <taxon>Bacteria</taxon>
        <taxon>Pseudomonadati</taxon>
        <taxon>Pseudomonadota</taxon>
        <taxon>Alphaproteobacteria</taxon>
        <taxon>Rhodobacterales</taxon>
        <taxon>Roseobacteraceae</taxon>
        <taxon>Roseobacter</taxon>
    </lineage>
</organism>
<dbReference type="EMBL" id="CP048788">
    <property type="protein sequence ID" value="QJF52088.1"/>
    <property type="molecule type" value="Genomic_DNA"/>
</dbReference>
<dbReference type="RefSeq" id="WP_169641307.1">
    <property type="nucleotide sequence ID" value="NZ_CP048788.1"/>
</dbReference>
<keyword evidence="2" id="KW-1185">Reference proteome</keyword>
<dbReference type="AlphaFoldDB" id="A0A858SVR9"/>
<dbReference type="Proteomes" id="UP000503308">
    <property type="component" value="Chromosome"/>
</dbReference>
<reference evidence="1 2" key="1">
    <citation type="submission" date="2020-02" db="EMBL/GenBank/DDBJ databases">
        <title>Genome sequence of Roseobacter ponti.</title>
        <authorList>
            <person name="Hollensteiner J."/>
            <person name="Schneider D."/>
            <person name="Poehlein A."/>
            <person name="Daniel R."/>
        </authorList>
    </citation>
    <scope>NUCLEOTIDE SEQUENCE [LARGE SCALE GENOMIC DNA]</scope>
    <source>
        <strain evidence="1 2">DSM 106830</strain>
    </source>
</reference>
<gene>
    <name evidence="1" type="ORF">G3256_13385</name>
</gene>
<evidence type="ECO:0000313" key="1">
    <source>
        <dbReference type="EMBL" id="QJF52088.1"/>
    </source>
</evidence>
<accession>A0A858SVR9</accession>
<proteinExistence type="predicted"/>
<name>A0A858SVR9_9RHOB</name>
<sequence length="81" mass="9326">MPRYNKNFELSIHDVDLIEEALRARGRELGRMRLALSDENPADLQSVSVIEADQRENEELLGRLHNQKVFYRPGTTPYVSG</sequence>
<protein>
    <submittedName>
        <fullName evidence="1">Uncharacterized protein</fullName>
    </submittedName>
</protein>
<evidence type="ECO:0000313" key="2">
    <source>
        <dbReference type="Proteomes" id="UP000503308"/>
    </source>
</evidence>